<evidence type="ECO:0000256" key="3">
    <source>
        <dbReference type="ARBA" id="ARBA00022525"/>
    </source>
</evidence>
<dbReference type="InterPro" id="IPR022049">
    <property type="entry name" value="FAM69_kinase_dom"/>
</dbReference>
<accession>A0A7J7JMQ2</accession>
<evidence type="ECO:0000259" key="6">
    <source>
        <dbReference type="Pfam" id="PF12260"/>
    </source>
</evidence>
<keyword evidence="3" id="KW-0964">Secreted</keyword>
<dbReference type="Pfam" id="PF12260">
    <property type="entry name" value="PIP49_C"/>
    <property type="match status" value="1"/>
</dbReference>
<dbReference type="Proteomes" id="UP000593567">
    <property type="component" value="Unassembled WGS sequence"/>
</dbReference>
<dbReference type="GO" id="GO:0005576">
    <property type="term" value="C:extracellular region"/>
    <property type="evidence" value="ECO:0007669"/>
    <property type="project" value="UniProtKB-SubCell"/>
</dbReference>
<feature type="transmembrane region" description="Helical" evidence="5">
    <location>
        <begin position="82"/>
        <end position="104"/>
    </location>
</feature>
<evidence type="ECO:0000256" key="1">
    <source>
        <dbReference type="ARBA" id="ARBA00004613"/>
    </source>
</evidence>
<evidence type="ECO:0000256" key="2">
    <source>
        <dbReference type="ARBA" id="ARBA00006338"/>
    </source>
</evidence>
<organism evidence="7 8">
    <name type="scientific">Bugula neritina</name>
    <name type="common">Brown bryozoan</name>
    <name type="synonym">Sertularia neritina</name>
    <dbReference type="NCBI Taxonomy" id="10212"/>
    <lineage>
        <taxon>Eukaryota</taxon>
        <taxon>Metazoa</taxon>
        <taxon>Spiralia</taxon>
        <taxon>Lophotrochozoa</taxon>
        <taxon>Bryozoa</taxon>
        <taxon>Gymnolaemata</taxon>
        <taxon>Cheilostomatida</taxon>
        <taxon>Flustrina</taxon>
        <taxon>Buguloidea</taxon>
        <taxon>Bugulidae</taxon>
        <taxon>Bugula</taxon>
    </lineage>
</organism>
<dbReference type="OrthoDB" id="10035316at2759"/>
<dbReference type="PANTHER" id="PTHR32073:SF7">
    <property type="entry name" value="GH11358P"/>
    <property type="match status" value="1"/>
</dbReference>
<evidence type="ECO:0000313" key="7">
    <source>
        <dbReference type="EMBL" id="KAF6027355.1"/>
    </source>
</evidence>
<keyword evidence="5" id="KW-0472">Membrane</keyword>
<comment type="caution">
    <text evidence="7">The sequence shown here is derived from an EMBL/GenBank/DDBJ whole genome shotgun (WGS) entry which is preliminary data.</text>
</comment>
<comment type="subcellular location">
    <subcellularLocation>
        <location evidence="1">Secreted</location>
    </subcellularLocation>
</comment>
<keyword evidence="5" id="KW-1133">Transmembrane helix</keyword>
<keyword evidence="4" id="KW-0732">Signal</keyword>
<feature type="domain" description="FAM69 protein-kinase" evidence="6">
    <location>
        <begin position="275"/>
        <end position="476"/>
    </location>
</feature>
<name>A0A7J7JMQ2_BUGNE</name>
<dbReference type="AlphaFoldDB" id="A0A7J7JMQ2"/>
<proteinExistence type="inferred from homology"/>
<evidence type="ECO:0000256" key="5">
    <source>
        <dbReference type="SAM" id="Phobius"/>
    </source>
</evidence>
<keyword evidence="5" id="KW-0812">Transmembrane</keyword>
<dbReference type="PANTHER" id="PTHR32073">
    <property type="entry name" value="GH11358P"/>
    <property type="match status" value="1"/>
</dbReference>
<evidence type="ECO:0000313" key="8">
    <source>
        <dbReference type="Proteomes" id="UP000593567"/>
    </source>
</evidence>
<gene>
    <name evidence="7" type="ORF">EB796_014340</name>
</gene>
<evidence type="ECO:0000256" key="4">
    <source>
        <dbReference type="ARBA" id="ARBA00022729"/>
    </source>
</evidence>
<comment type="similarity">
    <text evidence="2">Belongs to the DIPK family.</text>
</comment>
<reference evidence="7" key="1">
    <citation type="submission" date="2020-06" db="EMBL/GenBank/DDBJ databases">
        <title>Draft genome of Bugula neritina, a colonial animal packing powerful symbionts and potential medicines.</title>
        <authorList>
            <person name="Rayko M."/>
        </authorList>
    </citation>
    <scope>NUCLEOTIDE SEQUENCE [LARGE SCALE GENOMIC DNA]</scope>
    <source>
        <strain evidence="7">Kwan_BN1</strain>
    </source>
</reference>
<protein>
    <submittedName>
        <fullName evidence="7">C3orf58</fullName>
    </submittedName>
</protein>
<keyword evidence="8" id="KW-1185">Reference proteome</keyword>
<dbReference type="InterPro" id="IPR020519">
    <property type="entry name" value="DIPK2A/B"/>
</dbReference>
<sequence length="507" mass="57649">MSYCCVNKSKCKPQNFSAILVQETCFYIERLTLYTSQTIRYFCLQTELAMHRGYKDSWHQQLRTSCHQLKLRLRQMPPYGRGLLLVSALFCCFVVYRILVYTFITDISYHTESSNCPACYGTRMCRRIHETRVHGVEAFHYINSIVNVKNVYFGRLNGLELVFKKLAHTDELERVDTYLCRGGFSQCMRGSSNNNQLCVIPPSDSFQLSCDMTQAVANISSRLTGPVSVSDVIGLSDAMQCPSPRLVRRMVHRYRERGEFVDEHGLSVSEKFSLLYTLAVNPEPLILQMFPHGEKWPFPAYIGACGRIIAEDYAGVPLRDYFYADWRIRMKLALRLLHIADQLTDNSAGYKLYFSDISLDNYSVQKDSLEVTINDAENILIVDEQLLAEDKNPGYDEPHHSVYDYCEHGNNCLTIDVVSLCSKTQSDFNYYALCKSLLSSSGDHDQGMTGGLLHSLPASLKQSQTIKSLADECAKPPPNKDRFVIKDELILVLESVIKSLTPATESF</sequence>
<dbReference type="EMBL" id="VXIV02002105">
    <property type="protein sequence ID" value="KAF6027355.1"/>
    <property type="molecule type" value="Genomic_DNA"/>
</dbReference>